<gene>
    <name evidence="8" type="ORF">Cni_G02342</name>
</gene>
<dbReference type="InterPro" id="IPR045101">
    <property type="entry name" value="PTP_PTEN"/>
</dbReference>
<evidence type="ECO:0000313" key="8">
    <source>
        <dbReference type="EMBL" id="WOK93642.1"/>
    </source>
</evidence>
<evidence type="ECO:0000256" key="2">
    <source>
        <dbReference type="ARBA" id="ARBA00007881"/>
    </source>
</evidence>
<reference evidence="8 9" key="1">
    <citation type="submission" date="2023-10" db="EMBL/GenBank/DDBJ databases">
        <title>Chromosome-scale genome assembly provides insights into flower coloration mechanisms of Canna indica.</title>
        <authorList>
            <person name="Li C."/>
        </authorList>
    </citation>
    <scope>NUCLEOTIDE SEQUENCE [LARGE SCALE GENOMIC DNA]</scope>
    <source>
        <tissue evidence="8">Flower</tissue>
    </source>
</reference>
<dbReference type="InterPro" id="IPR014020">
    <property type="entry name" value="Tensin_C2-dom"/>
</dbReference>
<proteinExistence type="inferred from homology"/>
<dbReference type="SUPFAM" id="SSF49562">
    <property type="entry name" value="C2 domain (Calcium/lipid-binding domain, CaLB)"/>
    <property type="match status" value="1"/>
</dbReference>
<feature type="region of interest" description="Disordered" evidence="5">
    <location>
        <begin position="460"/>
        <end position="517"/>
    </location>
</feature>
<evidence type="ECO:0000256" key="5">
    <source>
        <dbReference type="SAM" id="MobiDB-lite"/>
    </source>
</evidence>
<dbReference type="Pfam" id="PF22918">
    <property type="entry name" value="PTEN2_C2"/>
    <property type="match status" value="1"/>
</dbReference>
<dbReference type="PANTHER" id="PTHR12305">
    <property type="entry name" value="PHOSPHATASE WITH HOMOLOGY TO TENSIN"/>
    <property type="match status" value="1"/>
</dbReference>
<dbReference type="PROSITE" id="PS51181">
    <property type="entry name" value="PPASE_TENSIN"/>
    <property type="match status" value="1"/>
</dbReference>
<organism evidence="8 9">
    <name type="scientific">Canna indica</name>
    <name type="common">Indian-shot</name>
    <dbReference type="NCBI Taxonomy" id="4628"/>
    <lineage>
        <taxon>Eukaryota</taxon>
        <taxon>Viridiplantae</taxon>
        <taxon>Streptophyta</taxon>
        <taxon>Embryophyta</taxon>
        <taxon>Tracheophyta</taxon>
        <taxon>Spermatophyta</taxon>
        <taxon>Magnoliopsida</taxon>
        <taxon>Liliopsida</taxon>
        <taxon>Zingiberales</taxon>
        <taxon>Cannaceae</taxon>
        <taxon>Canna</taxon>
    </lineage>
</organism>
<evidence type="ECO:0000259" key="7">
    <source>
        <dbReference type="PROSITE" id="PS51182"/>
    </source>
</evidence>
<dbReference type="InterPro" id="IPR029023">
    <property type="entry name" value="Tensin_phosphatase"/>
</dbReference>
<evidence type="ECO:0000256" key="1">
    <source>
        <dbReference type="ARBA" id="ARBA00000536"/>
    </source>
</evidence>
<dbReference type="Gene3D" id="2.60.40.1110">
    <property type="match status" value="1"/>
</dbReference>
<evidence type="ECO:0000256" key="4">
    <source>
        <dbReference type="ARBA" id="ARBA00022912"/>
    </source>
</evidence>
<dbReference type="InterPro" id="IPR055183">
    <property type="entry name" value="PTEN2A/B_C2"/>
</dbReference>
<comment type="similarity">
    <text evidence="2">Belongs to the PTEN phosphatase protein family.</text>
</comment>
<dbReference type="GO" id="GO:0005829">
    <property type="term" value="C:cytosol"/>
    <property type="evidence" value="ECO:0007669"/>
    <property type="project" value="TreeGrafter"/>
</dbReference>
<dbReference type="GO" id="GO:0004721">
    <property type="term" value="F:phosphoprotein phosphatase activity"/>
    <property type="evidence" value="ECO:0007669"/>
    <property type="project" value="UniProtKB-KW"/>
</dbReference>
<evidence type="ECO:0000256" key="3">
    <source>
        <dbReference type="ARBA" id="ARBA00022801"/>
    </source>
</evidence>
<evidence type="ECO:0000313" key="9">
    <source>
        <dbReference type="Proteomes" id="UP001327560"/>
    </source>
</evidence>
<dbReference type="InterPro" id="IPR051281">
    <property type="entry name" value="Dual-spec_lipid-protein_phosph"/>
</dbReference>
<dbReference type="Proteomes" id="UP001327560">
    <property type="component" value="Chromosome 1"/>
</dbReference>
<dbReference type="InterPro" id="IPR035892">
    <property type="entry name" value="C2_domain_sf"/>
</dbReference>
<dbReference type="FunFam" id="3.90.190.10:FF:000053">
    <property type="entry name" value="Phosphatidylinositol 3,4,5-trisphosphate 3-phosphatase TPTE2"/>
    <property type="match status" value="1"/>
</dbReference>
<feature type="domain" description="C2 tensin-type" evidence="7">
    <location>
        <begin position="327"/>
        <end position="454"/>
    </location>
</feature>
<keyword evidence="9" id="KW-1185">Reference proteome</keyword>
<protein>
    <submittedName>
        <fullName evidence="8">Uncharacterized protein</fullName>
    </submittedName>
</protein>
<evidence type="ECO:0000259" key="6">
    <source>
        <dbReference type="PROSITE" id="PS51181"/>
    </source>
</evidence>
<dbReference type="GO" id="GO:0016314">
    <property type="term" value="F:phosphatidylinositol-3,4,5-trisphosphate 3-phosphatase activity"/>
    <property type="evidence" value="ECO:0007669"/>
    <property type="project" value="UniProtKB-EC"/>
</dbReference>
<dbReference type="Gene3D" id="3.90.190.10">
    <property type="entry name" value="Protein tyrosine phosphatase superfamily"/>
    <property type="match status" value="1"/>
</dbReference>
<feature type="compositionally biased region" description="Polar residues" evidence="5">
    <location>
        <begin position="85"/>
        <end position="94"/>
    </location>
</feature>
<dbReference type="PANTHER" id="PTHR12305:SF96">
    <property type="entry name" value="PHOSPHATIDYLINOSITOL 3,4,5-TRISPHOSPHATE 3-PHOSPHATASE AND PROTEIN-TYROSINE-PHOSPHATASE PTEN2A"/>
    <property type="match status" value="1"/>
</dbReference>
<feature type="compositionally biased region" description="Low complexity" evidence="5">
    <location>
        <begin position="9"/>
        <end position="25"/>
    </location>
</feature>
<dbReference type="InterPro" id="IPR029021">
    <property type="entry name" value="Prot-tyrosine_phosphatase-like"/>
</dbReference>
<keyword evidence="4" id="KW-0904">Protein phosphatase</keyword>
<dbReference type="PROSITE" id="PS51182">
    <property type="entry name" value="C2_TENSIN"/>
    <property type="match status" value="1"/>
</dbReference>
<dbReference type="CDD" id="cd14509">
    <property type="entry name" value="PTP_PTEN"/>
    <property type="match status" value="1"/>
</dbReference>
<feature type="region of interest" description="Disordered" evidence="5">
    <location>
        <begin position="1"/>
        <end position="42"/>
    </location>
</feature>
<feature type="domain" description="Phosphatase tensin-type" evidence="6">
    <location>
        <begin position="141"/>
        <end position="320"/>
    </location>
</feature>
<sequence length="603" mass="67077">MDLQDPKQSDSSSSSTVKASDTSNSTPTKQETPLREIPSRLSTSISSWAQSLKGLQLSQLSHQDDSQSGNEGKLTLQRLTSGFGSLMTSNSSPKDASVEHNSKTTQSNVFGSLTKGLMDSSRTAMKNAQVKARQIASQNKKRYQEGEFDLDLAYITDKIIAMGFPSGYISSGFLGLFEGFYRNHMEEVIKFLETQHKGKYKVYNLCSERLYDASLFEGKVASFPIDEHDCPPMQLIVSFCGSAKSWLQQDVDNVVVVHSKVGIARTGLMISSLLLYLKTFPTADESIEYFNKERCIDSKGLVIPSQIRYVRYFGYTLTYFNGDVQSGRRCMLKGFRLHNCPYWIRPSITISKHSGVLFSTKKHPKTKDLMPEDFWFKSKQKGTVVFALPREPGLTELTGDFKVQFHDRQGDFCCWLNTSMIENRITMGTSELDGFDKRKVPSPGFQVEIVMVDYDSVRARNPASGNDKKNSNGNVINENPKRDRNSTAPNLSKNKDNKDDVFSDSDTEDKESANDNVAQVSRNVEEHYNSGKITNNVANQETSSIEAGKAEAGVANEVKKEATSSLRLEEAATLNSGSASEFKAIAADASVFSFGDEDEYESE</sequence>
<keyword evidence="3" id="KW-0378">Hydrolase</keyword>
<feature type="region of interest" description="Disordered" evidence="5">
    <location>
        <begin position="85"/>
        <end position="105"/>
    </location>
</feature>
<dbReference type="SUPFAM" id="SSF52799">
    <property type="entry name" value="(Phosphotyrosine protein) phosphatases II"/>
    <property type="match status" value="1"/>
</dbReference>
<name>A0AAQ3JPY6_9LILI</name>
<dbReference type="SMART" id="SM01326">
    <property type="entry name" value="PTEN_C2"/>
    <property type="match status" value="1"/>
</dbReference>
<accession>A0AAQ3JPY6</accession>
<comment type="catalytic activity">
    <reaction evidence="1">
        <text>a 1,2-diacyl-sn-glycero-3-phospho-(1D-myo-inositol-3,4,5-trisphosphate) + H2O = a 1,2-diacyl-sn-glycero-3-phospho-(1D-myo-inositol-4,5-bisphosphate) + phosphate</text>
        <dbReference type="Rhea" id="RHEA:25017"/>
        <dbReference type="ChEBI" id="CHEBI:15377"/>
        <dbReference type="ChEBI" id="CHEBI:43474"/>
        <dbReference type="ChEBI" id="CHEBI:57836"/>
        <dbReference type="ChEBI" id="CHEBI:58456"/>
        <dbReference type="EC" id="3.1.3.67"/>
    </reaction>
</comment>
<dbReference type="EMBL" id="CP136890">
    <property type="protein sequence ID" value="WOK93642.1"/>
    <property type="molecule type" value="Genomic_DNA"/>
</dbReference>
<dbReference type="AlphaFoldDB" id="A0AAQ3JPY6"/>